<reference evidence="12 13" key="1">
    <citation type="journal article" date="2008" name="PLoS Genet.">
        <title>Genomic islands in the pathogenic filamentous fungus Aspergillus fumigatus.</title>
        <authorList>
            <person name="Fedorova N.D."/>
            <person name="Khaldi N."/>
            <person name="Joardar V.S."/>
            <person name="Maiti R."/>
            <person name="Amedeo P."/>
            <person name="Anderson M.J."/>
            <person name="Crabtree J."/>
            <person name="Silva J.C."/>
            <person name="Badger J.H."/>
            <person name="Albarraq A."/>
            <person name="Angiuoli S."/>
            <person name="Bussey H."/>
            <person name="Bowyer P."/>
            <person name="Cotty P.J."/>
            <person name="Dyer P.S."/>
            <person name="Egan A."/>
            <person name="Galens K."/>
            <person name="Fraser-Liggett C.M."/>
            <person name="Haas B.J."/>
            <person name="Inman J.M."/>
            <person name="Kent R."/>
            <person name="Lemieux S."/>
            <person name="Malavazi I."/>
            <person name="Orvis J."/>
            <person name="Roemer T."/>
            <person name="Ronning C.M."/>
            <person name="Sundaram J.P."/>
            <person name="Sutton G."/>
            <person name="Turner G."/>
            <person name="Venter J.C."/>
            <person name="White O.R."/>
            <person name="Whitty B.R."/>
            <person name="Youngman P."/>
            <person name="Wolfe K.H."/>
            <person name="Goldman G.H."/>
            <person name="Wortman J.R."/>
            <person name="Jiang B."/>
            <person name="Denning D.W."/>
            <person name="Nierman W.C."/>
        </authorList>
    </citation>
    <scope>NUCLEOTIDE SEQUENCE [LARGE SCALE GENOMIC DNA]</scope>
    <source>
        <strain evidence="13">ATCC 1007 / CBS 513.65 / DSM 816 / NCTC 3887 / NRRL 1</strain>
    </source>
</reference>
<dbReference type="PANTHER" id="PTHR22883:SF480">
    <property type="entry name" value="PALMITOYLTRANSFERASE SWF1"/>
    <property type="match status" value="1"/>
</dbReference>
<dbReference type="HOGENOM" id="CLU_042181_2_1_1"/>
<dbReference type="KEGG" id="act:ACLA_081730"/>
<dbReference type="STRING" id="344612.A1CT46"/>
<feature type="transmembrane region" description="Helical" evidence="10">
    <location>
        <begin position="199"/>
        <end position="222"/>
    </location>
</feature>
<dbReference type="EMBL" id="DS027060">
    <property type="protein sequence ID" value="EAW06483.1"/>
    <property type="molecule type" value="Genomic_DNA"/>
</dbReference>
<comment type="catalytic activity">
    <reaction evidence="9 10">
        <text>L-cysteinyl-[protein] + hexadecanoyl-CoA = S-hexadecanoyl-L-cysteinyl-[protein] + CoA</text>
        <dbReference type="Rhea" id="RHEA:36683"/>
        <dbReference type="Rhea" id="RHEA-COMP:10131"/>
        <dbReference type="Rhea" id="RHEA-COMP:11032"/>
        <dbReference type="ChEBI" id="CHEBI:29950"/>
        <dbReference type="ChEBI" id="CHEBI:57287"/>
        <dbReference type="ChEBI" id="CHEBI:57379"/>
        <dbReference type="ChEBI" id="CHEBI:74151"/>
        <dbReference type="EC" id="2.3.1.225"/>
    </reaction>
</comment>
<protein>
    <recommendedName>
        <fullName evidence="10">Palmitoyltransferase</fullName>
        <ecNumber evidence="10">2.3.1.225</ecNumber>
    </recommendedName>
</protein>
<organism evidence="12 13">
    <name type="scientific">Aspergillus clavatus (strain ATCC 1007 / CBS 513.65 / DSM 816 / NCTC 3887 / NRRL 1 / QM 1276 / 107)</name>
    <dbReference type="NCBI Taxonomy" id="344612"/>
    <lineage>
        <taxon>Eukaryota</taxon>
        <taxon>Fungi</taxon>
        <taxon>Dikarya</taxon>
        <taxon>Ascomycota</taxon>
        <taxon>Pezizomycotina</taxon>
        <taxon>Eurotiomycetes</taxon>
        <taxon>Eurotiomycetidae</taxon>
        <taxon>Eurotiales</taxon>
        <taxon>Aspergillaceae</taxon>
        <taxon>Aspergillus</taxon>
        <taxon>Aspergillus subgen. Fumigati</taxon>
    </lineage>
</organism>
<dbReference type="AlphaFoldDB" id="A1CT46"/>
<keyword evidence="6" id="KW-0564">Palmitate</keyword>
<dbReference type="eggNOG" id="KOG1312">
    <property type="taxonomic scope" value="Eukaryota"/>
</dbReference>
<proteinExistence type="inferred from homology"/>
<dbReference type="PANTHER" id="PTHR22883">
    <property type="entry name" value="ZINC FINGER DHHC DOMAIN CONTAINING PROTEIN"/>
    <property type="match status" value="1"/>
</dbReference>
<comment type="domain">
    <text evidence="10">The DHHC domain is required for palmitoyltransferase activity.</text>
</comment>
<evidence type="ECO:0000313" key="13">
    <source>
        <dbReference type="Proteomes" id="UP000006701"/>
    </source>
</evidence>
<dbReference type="VEuPathDB" id="FungiDB:ACLA_081730"/>
<dbReference type="GO" id="GO:0019706">
    <property type="term" value="F:protein-cysteine S-palmitoyltransferase activity"/>
    <property type="evidence" value="ECO:0007669"/>
    <property type="project" value="UniProtKB-EC"/>
</dbReference>
<dbReference type="GO" id="GO:0016020">
    <property type="term" value="C:membrane"/>
    <property type="evidence" value="ECO:0007669"/>
    <property type="project" value="UniProtKB-SubCell"/>
</dbReference>
<feature type="transmembrane region" description="Helical" evidence="10">
    <location>
        <begin position="77"/>
        <end position="96"/>
    </location>
</feature>
<comment type="similarity">
    <text evidence="10">Belongs to the DHHC palmitoyltransferase family.</text>
</comment>
<comment type="subcellular location">
    <subcellularLocation>
        <location evidence="1">Membrane</location>
        <topology evidence="1">Multi-pass membrane protein</topology>
    </subcellularLocation>
</comment>
<dbReference type="GeneID" id="4700229"/>
<evidence type="ECO:0000256" key="10">
    <source>
        <dbReference type="RuleBase" id="RU079119"/>
    </source>
</evidence>
<feature type="transmembrane region" description="Helical" evidence="10">
    <location>
        <begin position="6"/>
        <end position="24"/>
    </location>
</feature>
<keyword evidence="4 10" id="KW-1133">Transmembrane helix</keyword>
<feature type="transmembrane region" description="Helical" evidence="10">
    <location>
        <begin position="36"/>
        <end position="57"/>
    </location>
</feature>
<name>A1CT46_ASPCL</name>
<evidence type="ECO:0000256" key="9">
    <source>
        <dbReference type="ARBA" id="ARBA00048048"/>
    </source>
</evidence>
<keyword evidence="8 10" id="KW-0012">Acyltransferase</keyword>
<dbReference type="Pfam" id="PF01529">
    <property type="entry name" value="DHHC"/>
    <property type="match status" value="1"/>
</dbReference>
<dbReference type="GO" id="GO:0005794">
    <property type="term" value="C:Golgi apparatus"/>
    <property type="evidence" value="ECO:0007669"/>
    <property type="project" value="TreeGrafter"/>
</dbReference>
<keyword evidence="2 10" id="KW-0808">Transferase</keyword>
<evidence type="ECO:0000256" key="2">
    <source>
        <dbReference type="ARBA" id="ARBA00022679"/>
    </source>
</evidence>
<evidence type="ECO:0000313" key="12">
    <source>
        <dbReference type="EMBL" id="EAW06483.1"/>
    </source>
</evidence>
<evidence type="ECO:0000256" key="6">
    <source>
        <dbReference type="ARBA" id="ARBA00023139"/>
    </source>
</evidence>
<evidence type="ECO:0000256" key="4">
    <source>
        <dbReference type="ARBA" id="ARBA00022989"/>
    </source>
</evidence>
<keyword evidence="7" id="KW-0449">Lipoprotein</keyword>
<keyword evidence="3 10" id="KW-0812">Transmembrane</keyword>
<evidence type="ECO:0000256" key="7">
    <source>
        <dbReference type="ARBA" id="ARBA00023288"/>
    </source>
</evidence>
<keyword evidence="13" id="KW-1185">Reference proteome</keyword>
<keyword evidence="5 10" id="KW-0472">Membrane</keyword>
<feature type="domain" description="Palmitoyltransferase DHHC" evidence="11">
    <location>
        <begin position="153"/>
        <end position="297"/>
    </location>
</feature>
<evidence type="ECO:0000256" key="8">
    <source>
        <dbReference type="ARBA" id="ARBA00023315"/>
    </source>
</evidence>
<dbReference type="OrthoDB" id="9909019at2759"/>
<evidence type="ECO:0000256" key="3">
    <source>
        <dbReference type="ARBA" id="ARBA00022692"/>
    </source>
</evidence>
<dbReference type="RefSeq" id="XP_001267909.1">
    <property type="nucleotide sequence ID" value="XM_001267908.1"/>
</dbReference>
<dbReference type="OMA" id="HIYLIWA"/>
<dbReference type="GO" id="GO:0005783">
    <property type="term" value="C:endoplasmic reticulum"/>
    <property type="evidence" value="ECO:0007669"/>
    <property type="project" value="TreeGrafter"/>
</dbReference>
<feature type="transmembrane region" description="Helical" evidence="10">
    <location>
        <begin position="268"/>
        <end position="286"/>
    </location>
</feature>
<dbReference type="InterPro" id="IPR001594">
    <property type="entry name" value="Palmitoyltrfase_DHHC"/>
</dbReference>
<accession>A1CT46</accession>
<gene>
    <name evidence="12" type="ORF">ACLA_081730</name>
</gene>
<dbReference type="InterPro" id="IPR039859">
    <property type="entry name" value="PFA4/ZDH16/20/ERF2-like"/>
</dbReference>
<feature type="transmembrane region" description="Helical" evidence="10">
    <location>
        <begin position="108"/>
        <end position="126"/>
    </location>
</feature>
<dbReference type="PROSITE" id="PS50216">
    <property type="entry name" value="DHHC"/>
    <property type="match status" value="1"/>
</dbReference>
<sequence length="405" mass="45719">MGILGTLAISILGISLFIFIALFGRLPTFRKTPIGLLHRIICIHIPNGLISVDSYLLGGRLLFCWNRSGNYILHENHPLVLIFFSSLLIAGEWMFIPSAWSRISTIHRLCIPVLVLLPYVFLYASVVTKSYITPENHADEMVRYPYDRVNFHPGHRCRTCNFLKPARSKHCSFCKACVSRHDHHCVWLTNCVGLNNYRYFLSLLLSLSVLLIYGSCLGYSLVSQSLEKLIPSSSHLRSGNQSWTTFFNVWAIAITSDIRVGAVSLLTAMTAPLAVAFLVYHAYLIWAGTTTNESAKWSDWKEDVADGVVFKSTRGEIYGTSSEPTRDQISWPVSSDQILIIKEGQPPSDGFMFCSLSNAILQKDDPQALVDTRWRQVSSMREIDNIYDLGFGDNLRDAFNLPIRR</sequence>
<dbReference type="Proteomes" id="UP000006701">
    <property type="component" value="Unassembled WGS sequence"/>
</dbReference>
<evidence type="ECO:0000256" key="1">
    <source>
        <dbReference type="ARBA" id="ARBA00004141"/>
    </source>
</evidence>
<dbReference type="EC" id="2.3.1.225" evidence="10"/>
<evidence type="ECO:0000256" key="5">
    <source>
        <dbReference type="ARBA" id="ARBA00023136"/>
    </source>
</evidence>
<dbReference type="GO" id="GO:0006612">
    <property type="term" value="P:protein targeting to membrane"/>
    <property type="evidence" value="ECO:0007669"/>
    <property type="project" value="TreeGrafter"/>
</dbReference>
<evidence type="ECO:0000259" key="11">
    <source>
        <dbReference type="Pfam" id="PF01529"/>
    </source>
</evidence>